<dbReference type="InterPro" id="IPR036230">
    <property type="entry name" value="LeuA_allosteric_dom_sf"/>
</dbReference>
<evidence type="ECO:0000256" key="1">
    <source>
        <dbReference type="ARBA" id="ARBA00022679"/>
    </source>
</evidence>
<reference evidence="2 3" key="2">
    <citation type="journal article" date="2013" name="Plant Cell Physiol.">
        <title>Rice Annotation Project Database (RAP-DB): an integrative and interactive database for rice genomics.</title>
        <authorList>
            <person name="Sakai H."/>
            <person name="Lee S.S."/>
            <person name="Tanaka T."/>
            <person name="Numa H."/>
            <person name="Kim J."/>
            <person name="Kawahara Y."/>
            <person name="Wakimoto H."/>
            <person name="Yang C.C."/>
            <person name="Iwamoto M."/>
            <person name="Abe T."/>
            <person name="Yamada Y."/>
            <person name="Muto A."/>
            <person name="Inokuchi H."/>
            <person name="Ikemura T."/>
            <person name="Matsumoto T."/>
            <person name="Sasaki T."/>
            <person name="Itoh T."/>
        </authorList>
    </citation>
    <scope>NUCLEOTIDE SEQUENCE [LARGE SCALE GENOMIC DNA]</scope>
    <source>
        <strain evidence="3">cv. Nipponbare</strain>
    </source>
</reference>
<evidence type="ECO:0000313" key="3">
    <source>
        <dbReference type="Proteomes" id="UP000059680"/>
    </source>
</evidence>
<accession>A0A0P0YCF4</accession>
<dbReference type="SUPFAM" id="SSF110921">
    <property type="entry name" value="2-isopropylmalate synthase LeuA, allosteric (dimerisation) domain"/>
    <property type="match status" value="1"/>
</dbReference>
<organism evidence="2 3">
    <name type="scientific">Oryza sativa subsp. japonica</name>
    <name type="common">Rice</name>
    <dbReference type="NCBI Taxonomy" id="39947"/>
    <lineage>
        <taxon>Eukaryota</taxon>
        <taxon>Viridiplantae</taxon>
        <taxon>Streptophyta</taxon>
        <taxon>Embryophyta</taxon>
        <taxon>Tracheophyta</taxon>
        <taxon>Spermatophyta</taxon>
        <taxon>Magnoliopsida</taxon>
        <taxon>Liliopsida</taxon>
        <taxon>Poales</taxon>
        <taxon>Poaceae</taxon>
        <taxon>BOP clade</taxon>
        <taxon>Oryzoideae</taxon>
        <taxon>Oryzeae</taxon>
        <taxon>Oryzinae</taxon>
        <taxon>Oryza</taxon>
        <taxon>Oryza sativa</taxon>
    </lineage>
</organism>
<dbReference type="STRING" id="39947.A0A0P0YCF4"/>
<evidence type="ECO:0000313" key="2">
    <source>
        <dbReference type="EMBL" id="BAT17875.1"/>
    </source>
</evidence>
<dbReference type="AlphaFoldDB" id="A0A0P0YCF4"/>
<dbReference type="Gramene" id="Os12t0589898-00">
    <property type="protein sequence ID" value="Os12t0589898-00"/>
    <property type="gene ID" value="Os12g0589898"/>
</dbReference>
<keyword evidence="1" id="KW-0808">Transferase</keyword>
<dbReference type="FunCoup" id="A0A0P0YCF4">
    <property type="interactions" value="31"/>
</dbReference>
<proteinExistence type="predicted"/>
<gene>
    <name evidence="2" type="ordered locus">Os12g0589898</name>
    <name evidence="2" type="ORF">OSNPB_120589898</name>
</gene>
<name>A0A0P0YCF4_ORYSJ</name>
<dbReference type="InParanoid" id="A0A0P0YCF4"/>
<reference evidence="2 3" key="3">
    <citation type="journal article" date="2013" name="Rice">
        <title>Improvement of the Oryza sativa Nipponbare reference genome using next generation sequence and optical map data.</title>
        <authorList>
            <person name="Kawahara Y."/>
            <person name="de la Bastide M."/>
            <person name="Hamilton J.P."/>
            <person name="Kanamori H."/>
            <person name="McCombie W.R."/>
            <person name="Ouyang S."/>
            <person name="Schwartz D.C."/>
            <person name="Tanaka T."/>
            <person name="Wu J."/>
            <person name="Zhou S."/>
            <person name="Childs K.L."/>
            <person name="Davidson R.M."/>
            <person name="Lin H."/>
            <person name="Quesada-Ocampo L."/>
            <person name="Vaillancourt B."/>
            <person name="Sakai H."/>
            <person name="Lee S.S."/>
            <person name="Kim J."/>
            <person name="Numa H."/>
            <person name="Itoh T."/>
            <person name="Buell C.R."/>
            <person name="Matsumoto T."/>
        </authorList>
    </citation>
    <scope>NUCLEOTIDE SEQUENCE [LARGE SCALE GENOMIC DNA]</scope>
    <source>
        <strain evidence="3">cv. Nipponbare</strain>
    </source>
</reference>
<dbReference type="EMBL" id="AP014968">
    <property type="protein sequence ID" value="BAT17875.1"/>
    <property type="molecule type" value="Genomic_DNA"/>
</dbReference>
<sequence>MQLQLLRTRVVVTGDVSDSKHALTGHSFSREFSGRGAALDIVVSSVRAYLSALNKDVQFCWAYQG</sequence>
<dbReference type="PaxDb" id="39947-A0A0P0YCF4"/>
<dbReference type="Proteomes" id="UP000059680">
    <property type="component" value="Chromosome 12"/>
</dbReference>
<reference evidence="3" key="1">
    <citation type="journal article" date="2005" name="Nature">
        <title>The map-based sequence of the rice genome.</title>
        <authorList>
            <consortium name="International rice genome sequencing project (IRGSP)"/>
            <person name="Matsumoto T."/>
            <person name="Wu J."/>
            <person name="Kanamori H."/>
            <person name="Katayose Y."/>
            <person name="Fujisawa M."/>
            <person name="Namiki N."/>
            <person name="Mizuno H."/>
            <person name="Yamamoto K."/>
            <person name="Antonio B.A."/>
            <person name="Baba T."/>
            <person name="Sakata K."/>
            <person name="Nagamura Y."/>
            <person name="Aoki H."/>
            <person name="Arikawa K."/>
            <person name="Arita K."/>
            <person name="Bito T."/>
            <person name="Chiden Y."/>
            <person name="Fujitsuka N."/>
            <person name="Fukunaka R."/>
            <person name="Hamada M."/>
            <person name="Harada C."/>
            <person name="Hayashi A."/>
            <person name="Hijishita S."/>
            <person name="Honda M."/>
            <person name="Hosokawa S."/>
            <person name="Ichikawa Y."/>
            <person name="Idonuma A."/>
            <person name="Iijima M."/>
            <person name="Ikeda M."/>
            <person name="Ikeno M."/>
            <person name="Ito K."/>
            <person name="Ito S."/>
            <person name="Ito T."/>
            <person name="Ito Y."/>
            <person name="Ito Y."/>
            <person name="Iwabuchi A."/>
            <person name="Kamiya K."/>
            <person name="Karasawa W."/>
            <person name="Kurita K."/>
            <person name="Katagiri S."/>
            <person name="Kikuta A."/>
            <person name="Kobayashi H."/>
            <person name="Kobayashi N."/>
            <person name="Machita K."/>
            <person name="Maehara T."/>
            <person name="Masukawa M."/>
            <person name="Mizubayashi T."/>
            <person name="Mukai Y."/>
            <person name="Nagasaki H."/>
            <person name="Nagata Y."/>
            <person name="Naito S."/>
            <person name="Nakashima M."/>
            <person name="Nakama Y."/>
            <person name="Nakamichi Y."/>
            <person name="Nakamura M."/>
            <person name="Meguro A."/>
            <person name="Negishi M."/>
            <person name="Ohta I."/>
            <person name="Ohta T."/>
            <person name="Okamoto M."/>
            <person name="Ono N."/>
            <person name="Saji S."/>
            <person name="Sakaguchi M."/>
            <person name="Sakai K."/>
            <person name="Shibata M."/>
            <person name="Shimokawa T."/>
            <person name="Song J."/>
            <person name="Takazaki Y."/>
            <person name="Terasawa K."/>
            <person name="Tsugane M."/>
            <person name="Tsuji K."/>
            <person name="Ueda S."/>
            <person name="Waki K."/>
            <person name="Yamagata H."/>
            <person name="Yamamoto M."/>
            <person name="Yamamoto S."/>
            <person name="Yamane H."/>
            <person name="Yoshiki S."/>
            <person name="Yoshihara R."/>
            <person name="Yukawa K."/>
            <person name="Zhong H."/>
            <person name="Yano M."/>
            <person name="Yuan Q."/>
            <person name="Ouyang S."/>
            <person name="Liu J."/>
            <person name="Jones K.M."/>
            <person name="Gansberger K."/>
            <person name="Moffat K."/>
            <person name="Hill J."/>
            <person name="Bera J."/>
            <person name="Fadrosh D."/>
            <person name="Jin S."/>
            <person name="Johri S."/>
            <person name="Kim M."/>
            <person name="Overton L."/>
            <person name="Reardon M."/>
            <person name="Tsitrin T."/>
            <person name="Vuong H."/>
            <person name="Weaver B."/>
            <person name="Ciecko A."/>
            <person name="Tallon L."/>
            <person name="Jackson J."/>
            <person name="Pai G."/>
            <person name="Aken S.V."/>
            <person name="Utterback T."/>
            <person name="Reidmuller S."/>
            <person name="Feldblyum T."/>
            <person name="Hsiao J."/>
            <person name="Zismann V."/>
            <person name="Iobst S."/>
            <person name="de Vazeille A.R."/>
            <person name="Buell C.R."/>
            <person name="Ying K."/>
            <person name="Li Y."/>
            <person name="Lu T."/>
            <person name="Huang Y."/>
            <person name="Zhao Q."/>
            <person name="Feng Q."/>
            <person name="Zhang L."/>
            <person name="Zhu J."/>
            <person name="Weng Q."/>
            <person name="Mu J."/>
            <person name="Lu Y."/>
            <person name="Fan D."/>
            <person name="Liu Y."/>
            <person name="Guan J."/>
            <person name="Zhang Y."/>
            <person name="Yu S."/>
            <person name="Liu X."/>
            <person name="Zhang Y."/>
            <person name="Hong G."/>
            <person name="Han B."/>
            <person name="Choisne N."/>
            <person name="Demange N."/>
            <person name="Orjeda G."/>
            <person name="Samain S."/>
            <person name="Cattolico L."/>
            <person name="Pelletier E."/>
            <person name="Couloux A."/>
            <person name="Segurens B."/>
            <person name="Wincker P."/>
            <person name="D'Hont A."/>
            <person name="Scarpelli C."/>
            <person name="Weissenbach J."/>
            <person name="Salanoubat M."/>
            <person name="Quetier F."/>
            <person name="Yu Y."/>
            <person name="Kim H.R."/>
            <person name="Rambo T."/>
            <person name="Currie J."/>
            <person name="Collura K."/>
            <person name="Luo M."/>
            <person name="Yang T."/>
            <person name="Ammiraju J.S.S."/>
            <person name="Engler F."/>
            <person name="Soderlund C."/>
            <person name="Wing R.A."/>
            <person name="Palmer L.E."/>
            <person name="de la Bastide M."/>
            <person name="Spiegel L."/>
            <person name="Nascimento L."/>
            <person name="Zutavern T."/>
            <person name="O'Shaughnessy A."/>
            <person name="Dike S."/>
            <person name="Dedhia N."/>
            <person name="Preston R."/>
            <person name="Balija V."/>
            <person name="McCombie W.R."/>
            <person name="Chow T."/>
            <person name="Chen H."/>
            <person name="Chung M."/>
            <person name="Chen C."/>
            <person name="Shaw J."/>
            <person name="Wu H."/>
            <person name="Hsiao K."/>
            <person name="Chao Y."/>
            <person name="Chu M."/>
            <person name="Cheng C."/>
            <person name="Hour A."/>
            <person name="Lee P."/>
            <person name="Lin S."/>
            <person name="Lin Y."/>
            <person name="Liou J."/>
            <person name="Liu S."/>
            <person name="Hsing Y."/>
            <person name="Raghuvanshi S."/>
            <person name="Mohanty A."/>
            <person name="Bharti A.K."/>
            <person name="Gaur A."/>
            <person name="Gupta V."/>
            <person name="Kumar D."/>
            <person name="Ravi V."/>
            <person name="Vij S."/>
            <person name="Kapur A."/>
            <person name="Khurana P."/>
            <person name="Khurana P."/>
            <person name="Khurana J.P."/>
            <person name="Tyagi A.K."/>
            <person name="Gaikwad K."/>
            <person name="Singh A."/>
            <person name="Dalal V."/>
            <person name="Srivastava S."/>
            <person name="Dixit A."/>
            <person name="Pal A.K."/>
            <person name="Ghazi I.A."/>
            <person name="Yadav M."/>
            <person name="Pandit A."/>
            <person name="Bhargava A."/>
            <person name="Sureshbabu K."/>
            <person name="Batra K."/>
            <person name="Sharma T.R."/>
            <person name="Mohapatra T."/>
            <person name="Singh N.K."/>
            <person name="Messing J."/>
            <person name="Nelson A.B."/>
            <person name="Fuks G."/>
            <person name="Kavchok S."/>
            <person name="Keizer G."/>
            <person name="Linton E."/>
            <person name="Llaca V."/>
            <person name="Song R."/>
            <person name="Tanyolac B."/>
            <person name="Young S."/>
            <person name="Ho-Il K."/>
            <person name="Hahn J.H."/>
            <person name="Sangsakoo G."/>
            <person name="Vanavichit A."/>
            <person name="de Mattos Luiz.A.T."/>
            <person name="Zimmer P.D."/>
            <person name="Malone G."/>
            <person name="Dellagostin O."/>
            <person name="de Oliveira A.C."/>
            <person name="Bevan M."/>
            <person name="Bancroft I."/>
            <person name="Minx P."/>
            <person name="Cordum H."/>
            <person name="Wilson R."/>
            <person name="Cheng Z."/>
            <person name="Jin W."/>
            <person name="Jiang J."/>
            <person name="Leong S.A."/>
            <person name="Iwama H."/>
            <person name="Gojobori T."/>
            <person name="Itoh T."/>
            <person name="Niimura Y."/>
            <person name="Fujii Y."/>
            <person name="Habara T."/>
            <person name="Sakai H."/>
            <person name="Sato Y."/>
            <person name="Wilson G."/>
            <person name="Kumar K."/>
            <person name="McCouch S."/>
            <person name="Juretic N."/>
            <person name="Hoen D."/>
            <person name="Wright S."/>
            <person name="Bruskiewich R."/>
            <person name="Bureau T."/>
            <person name="Miyao A."/>
            <person name="Hirochika H."/>
            <person name="Nishikawa T."/>
            <person name="Kadowaki K."/>
            <person name="Sugiura M."/>
            <person name="Burr B."/>
            <person name="Sasaki T."/>
        </authorList>
    </citation>
    <scope>NUCLEOTIDE SEQUENCE [LARGE SCALE GENOMIC DNA]</scope>
    <source>
        <strain evidence="3">cv. Nipponbare</strain>
    </source>
</reference>
<dbReference type="Gene3D" id="3.30.160.270">
    <property type="match status" value="1"/>
</dbReference>
<protein>
    <submittedName>
        <fullName evidence="2">Os12g0589898 protein</fullName>
    </submittedName>
</protein>
<dbReference type="GO" id="GO:0016740">
    <property type="term" value="F:transferase activity"/>
    <property type="evidence" value="ECO:0007669"/>
    <property type="project" value="UniProtKB-KW"/>
</dbReference>
<keyword evidence="3" id="KW-1185">Reference proteome</keyword>